<protein>
    <submittedName>
        <fullName evidence="1">Uncharacterized protein</fullName>
    </submittedName>
</protein>
<reference evidence="1 2" key="1">
    <citation type="submission" date="2018-08" db="EMBL/GenBank/DDBJ databases">
        <title>Complete genome sequence of five Acinetobacter baumannii phages from Abidjan, Cote d'Ivoire.</title>
        <authorList>
            <person name="Essoh C."/>
            <person name="Vernadet J.-P."/>
            <person name="Vergnaud G."/>
            <person name="Resch G."/>
            <person name="Pourcel C."/>
        </authorList>
    </citation>
    <scope>NUCLEOTIDE SEQUENCE [LARGE SCALE GENOMIC DNA]</scope>
</reference>
<proteinExistence type="predicted"/>
<accession>A0A386KJS1</accession>
<evidence type="ECO:0000313" key="2">
    <source>
        <dbReference type="Proteomes" id="UP000267500"/>
    </source>
</evidence>
<dbReference type="EMBL" id="MH800198">
    <property type="protein sequence ID" value="AYD85590.1"/>
    <property type="molecule type" value="Genomic_DNA"/>
</dbReference>
<sequence>MCKMELIKDLVAVKISLGIESIEFEADNIIGQLIYSKLEEYRDSFVHIEMINYCIGYEYLMVASQNTIRVNLEEVIHHARILYGYVYGVVYYANTIIDQDERLDYLEDALKNSAFALDLQNVKARKVEEIKQGLEQAKVWLDKLEAFTKGLK</sequence>
<dbReference type="Proteomes" id="UP000267500">
    <property type="component" value="Segment"/>
</dbReference>
<organism evidence="1 2">
    <name type="scientific">Acinetobacter phage vB_AbaM_B09_Aci01-1</name>
    <dbReference type="NCBI Taxonomy" id="2315466"/>
    <lineage>
        <taxon>Viruses</taxon>
        <taxon>Duplodnaviria</taxon>
        <taxon>Heunggongvirae</taxon>
        <taxon>Uroviricota</taxon>
        <taxon>Caudoviricetes</taxon>
        <taxon>Saclayvirus</taxon>
        <taxon>Saclayvirus Aci011</taxon>
    </lineage>
</organism>
<gene>
    <name evidence="1" type="ORF">Aci011_155</name>
</gene>
<name>A0A386KJS1_9CAUD</name>
<keyword evidence="2" id="KW-1185">Reference proteome</keyword>
<evidence type="ECO:0000313" key="1">
    <source>
        <dbReference type="EMBL" id="AYD85590.1"/>
    </source>
</evidence>